<proteinExistence type="predicted"/>
<organism evidence="3 4">
    <name type="scientific">Roseateles oligotrophus</name>
    <dbReference type="NCBI Taxonomy" id="1769250"/>
    <lineage>
        <taxon>Bacteria</taxon>
        <taxon>Pseudomonadati</taxon>
        <taxon>Pseudomonadota</taxon>
        <taxon>Betaproteobacteria</taxon>
        <taxon>Burkholderiales</taxon>
        <taxon>Sphaerotilaceae</taxon>
        <taxon>Roseateles</taxon>
    </lineage>
</organism>
<dbReference type="Pfam" id="PF07883">
    <property type="entry name" value="Cupin_2"/>
    <property type="match status" value="1"/>
</dbReference>
<keyword evidence="1" id="KW-0479">Metal-binding</keyword>
<sequence>MSESESLETGRAEALRHKLIRNHQSVERERFVRAPRYDSMIGGVSDGTLARKLGCGVDTVAPGQQSCPYHFHHTQEEMFIVLAGSGTLRVAGELLPIQEGDVIFIPCGPDYPHQILNTSIAPLSYLSISTQERPEVCEYPDSGKIGVFANKGRSFVQRLENGLDYWEGEP</sequence>
<dbReference type="EMBL" id="JACHLP010000002">
    <property type="protein sequence ID" value="MBB4842732.1"/>
    <property type="molecule type" value="Genomic_DNA"/>
</dbReference>
<dbReference type="Gene3D" id="2.60.120.10">
    <property type="entry name" value="Jelly Rolls"/>
    <property type="match status" value="1"/>
</dbReference>
<reference evidence="3 4" key="1">
    <citation type="submission" date="2020-08" db="EMBL/GenBank/DDBJ databases">
        <title>Functional genomics of gut bacteria from endangered species of beetles.</title>
        <authorList>
            <person name="Carlos-Shanley C."/>
        </authorList>
    </citation>
    <scope>NUCLEOTIDE SEQUENCE [LARGE SCALE GENOMIC DNA]</scope>
    <source>
        <strain evidence="3 4">S00239</strain>
    </source>
</reference>
<dbReference type="InterPro" id="IPR013096">
    <property type="entry name" value="Cupin_2"/>
</dbReference>
<comment type="caution">
    <text evidence="3">The sequence shown here is derived from an EMBL/GenBank/DDBJ whole genome shotgun (WGS) entry which is preliminary data.</text>
</comment>
<gene>
    <name evidence="3" type="ORF">HNP55_001247</name>
</gene>
<dbReference type="PANTHER" id="PTHR35848:SF6">
    <property type="entry name" value="CUPIN TYPE-2 DOMAIN-CONTAINING PROTEIN"/>
    <property type="match status" value="1"/>
</dbReference>
<name>A0A840L7S5_9BURK</name>
<dbReference type="SUPFAM" id="SSF51182">
    <property type="entry name" value="RmlC-like cupins"/>
    <property type="match status" value="1"/>
</dbReference>
<dbReference type="InterPro" id="IPR011051">
    <property type="entry name" value="RmlC_Cupin_sf"/>
</dbReference>
<dbReference type="GO" id="GO:0046872">
    <property type="term" value="F:metal ion binding"/>
    <property type="evidence" value="ECO:0007669"/>
    <property type="project" value="UniProtKB-KW"/>
</dbReference>
<dbReference type="RefSeq" id="WP_246448221.1">
    <property type="nucleotide sequence ID" value="NZ_JACHLP010000002.1"/>
</dbReference>
<keyword evidence="4" id="KW-1185">Reference proteome</keyword>
<evidence type="ECO:0000313" key="4">
    <source>
        <dbReference type="Proteomes" id="UP000562027"/>
    </source>
</evidence>
<evidence type="ECO:0000256" key="1">
    <source>
        <dbReference type="ARBA" id="ARBA00022723"/>
    </source>
</evidence>
<evidence type="ECO:0000313" key="3">
    <source>
        <dbReference type="EMBL" id="MBB4842732.1"/>
    </source>
</evidence>
<feature type="domain" description="Cupin type-2" evidence="2">
    <location>
        <begin position="59"/>
        <end position="128"/>
    </location>
</feature>
<evidence type="ECO:0000259" key="2">
    <source>
        <dbReference type="Pfam" id="PF07883"/>
    </source>
</evidence>
<dbReference type="InterPro" id="IPR014710">
    <property type="entry name" value="RmlC-like_jellyroll"/>
</dbReference>
<dbReference type="PANTHER" id="PTHR35848">
    <property type="entry name" value="OXALATE-BINDING PROTEIN"/>
    <property type="match status" value="1"/>
</dbReference>
<accession>A0A840L7S5</accession>
<dbReference type="Proteomes" id="UP000562027">
    <property type="component" value="Unassembled WGS sequence"/>
</dbReference>
<protein>
    <submittedName>
        <fullName evidence="3">Putative cupin superfamily protein</fullName>
    </submittedName>
</protein>
<dbReference type="CDD" id="cd02224">
    <property type="entry name" value="cupin_SPO2919-like"/>
    <property type="match status" value="1"/>
</dbReference>
<dbReference type="AlphaFoldDB" id="A0A840L7S5"/>
<dbReference type="InterPro" id="IPR051610">
    <property type="entry name" value="GPI/OXD"/>
</dbReference>